<dbReference type="PANTHER" id="PTHR11005">
    <property type="entry name" value="LYSOSOMAL ACID LIPASE-RELATED"/>
    <property type="match status" value="1"/>
</dbReference>
<comment type="similarity">
    <text evidence="1">Belongs to the AB hydrolase superfamily. Lipase family.</text>
</comment>
<evidence type="ECO:0000313" key="9">
    <source>
        <dbReference type="EMBL" id="JAC19213.1"/>
    </source>
</evidence>
<keyword evidence="4" id="KW-0442">Lipid degradation</keyword>
<dbReference type="AlphaFoldDB" id="A0A023FEE2"/>
<dbReference type="Pfam" id="PF04083">
    <property type="entry name" value="Abhydro_lipase"/>
    <property type="match status" value="1"/>
</dbReference>
<feature type="signal peptide" evidence="7">
    <location>
        <begin position="1"/>
        <end position="23"/>
    </location>
</feature>
<dbReference type="SUPFAM" id="SSF53474">
    <property type="entry name" value="alpha/beta-Hydrolases"/>
    <property type="match status" value="1"/>
</dbReference>
<accession>A0A023FEE2</accession>
<evidence type="ECO:0000256" key="3">
    <source>
        <dbReference type="ARBA" id="ARBA00022801"/>
    </source>
</evidence>
<feature type="domain" description="Partial AB-hydrolase lipase" evidence="8">
    <location>
        <begin position="46"/>
        <end position="110"/>
    </location>
</feature>
<name>A0A023FEE2_AMBCJ</name>
<evidence type="ECO:0000256" key="6">
    <source>
        <dbReference type="ARBA" id="ARBA00023180"/>
    </source>
</evidence>
<dbReference type="EMBL" id="GBBK01005269">
    <property type="protein sequence ID" value="JAC19213.1"/>
    <property type="molecule type" value="mRNA"/>
</dbReference>
<dbReference type="InterPro" id="IPR029058">
    <property type="entry name" value="AB_hydrolase_fold"/>
</dbReference>
<dbReference type="GO" id="GO:0016042">
    <property type="term" value="P:lipid catabolic process"/>
    <property type="evidence" value="ECO:0007669"/>
    <property type="project" value="UniProtKB-KW"/>
</dbReference>
<reference evidence="9" key="1">
    <citation type="submission" date="2014-03" db="EMBL/GenBank/DDBJ databases">
        <title>The sialotranscriptome of Amblyomma triste, Amblyomma parvum and Amblyomma cajennense ticks, uncovered by 454-based RNA-seq.</title>
        <authorList>
            <person name="Garcia G.R."/>
            <person name="Gardinassi L.G."/>
            <person name="Ribeiro J.M."/>
            <person name="Anatriello E."/>
            <person name="Ferreira B.R."/>
            <person name="Moreira H.N."/>
            <person name="Mafra C."/>
            <person name="Olegario M.M."/>
            <person name="Szabo P.J."/>
            <person name="Miranda-Santos I.K."/>
            <person name="Maruyama S.R."/>
        </authorList>
    </citation>
    <scope>NUCLEOTIDE SEQUENCE</scope>
    <source>
        <strain evidence="9">Uberlandia</strain>
        <tissue evidence="9">Salivary glands</tissue>
    </source>
</reference>
<sequence>MALFLKGSLSLACLAALLLSCAADEECRIPGYKHGAPVDPDACRNVTEIIRDKGYPVDEHIVVTSDGVVLNIQRIPSGRWGHGKSRRKGPKPVVFLQHGLLSSSADWVINFPNESIAYILADAGYDVWLGNVRGNTYASHIRYTKEDKEYWDFSFDQMIRYDLPAMLDYVLSMTKQEKLFYVGHSQGTLILFALLSERPEYNDKNEWMMKTAESNAQRERVYLLEHTAREAAVE</sequence>
<dbReference type="InterPro" id="IPR006693">
    <property type="entry name" value="AB_hydrolase_lipase"/>
</dbReference>
<keyword evidence="3" id="KW-0378">Hydrolase</keyword>
<keyword evidence="5" id="KW-0443">Lipid metabolism</keyword>
<evidence type="ECO:0000256" key="4">
    <source>
        <dbReference type="ARBA" id="ARBA00022963"/>
    </source>
</evidence>
<evidence type="ECO:0000259" key="8">
    <source>
        <dbReference type="Pfam" id="PF04083"/>
    </source>
</evidence>
<evidence type="ECO:0000256" key="7">
    <source>
        <dbReference type="SAM" id="SignalP"/>
    </source>
</evidence>
<proteinExistence type="evidence at transcript level"/>
<dbReference type="PROSITE" id="PS51257">
    <property type="entry name" value="PROKAR_LIPOPROTEIN"/>
    <property type="match status" value="1"/>
</dbReference>
<dbReference type="GO" id="GO:0016787">
    <property type="term" value="F:hydrolase activity"/>
    <property type="evidence" value="ECO:0007669"/>
    <property type="project" value="UniProtKB-KW"/>
</dbReference>
<evidence type="ECO:0000256" key="1">
    <source>
        <dbReference type="ARBA" id="ARBA00010701"/>
    </source>
</evidence>
<protein>
    <submittedName>
        <fullName evidence="9">Putative triglyceride lipase-cholesterol esterase</fullName>
    </submittedName>
</protein>
<dbReference type="Gene3D" id="3.40.50.1820">
    <property type="entry name" value="alpha/beta hydrolase"/>
    <property type="match status" value="1"/>
</dbReference>
<keyword evidence="2 7" id="KW-0732">Signal</keyword>
<evidence type="ECO:0000256" key="5">
    <source>
        <dbReference type="ARBA" id="ARBA00023098"/>
    </source>
</evidence>
<evidence type="ECO:0000256" key="2">
    <source>
        <dbReference type="ARBA" id="ARBA00022729"/>
    </source>
</evidence>
<feature type="chain" id="PRO_5001515362" evidence="7">
    <location>
        <begin position="24"/>
        <end position="234"/>
    </location>
</feature>
<organism evidence="9">
    <name type="scientific">Amblyomma cajennense</name>
    <name type="common">Cayenne tick</name>
    <name type="synonym">Acarus cajennensis</name>
    <dbReference type="NCBI Taxonomy" id="34607"/>
    <lineage>
        <taxon>Eukaryota</taxon>
        <taxon>Metazoa</taxon>
        <taxon>Ecdysozoa</taxon>
        <taxon>Arthropoda</taxon>
        <taxon>Chelicerata</taxon>
        <taxon>Arachnida</taxon>
        <taxon>Acari</taxon>
        <taxon>Parasitiformes</taxon>
        <taxon>Ixodida</taxon>
        <taxon>Ixodoidea</taxon>
        <taxon>Ixodidae</taxon>
        <taxon>Amblyomminae</taxon>
        <taxon>Amblyomma</taxon>
    </lineage>
</organism>
<dbReference type="FunFam" id="3.40.50.1820:FF:000057">
    <property type="entry name" value="Lipase"/>
    <property type="match status" value="1"/>
</dbReference>
<keyword evidence="6" id="KW-0325">Glycoprotein</keyword>